<evidence type="ECO:0000256" key="3">
    <source>
        <dbReference type="ARBA" id="ARBA00022741"/>
    </source>
</evidence>
<dbReference type="PANTHER" id="PTHR43033">
    <property type="entry name" value="TRNA(ILE)-LYSIDINE SYNTHASE-RELATED"/>
    <property type="match status" value="1"/>
</dbReference>
<evidence type="ECO:0000256" key="2">
    <source>
        <dbReference type="ARBA" id="ARBA00022694"/>
    </source>
</evidence>
<evidence type="ECO:0000256" key="1">
    <source>
        <dbReference type="ARBA" id="ARBA00022598"/>
    </source>
</evidence>
<dbReference type="Proteomes" id="UP000030004">
    <property type="component" value="Unassembled WGS sequence"/>
</dbReference>
<evidence type="ECO:0000256" key="5">
    <source>
        <dbReference type="ARBA" id="ARBA00048539"/>
    </source>
</evidence>
<keyword evidence="9" id="KW-1185">Reference proteome</keyword>
<evidence type="ECO:0000313" key="9">
    <source>
        <dbReference type="Proteomes" id="UP000030004"/>
    </source>
</evidence>
<keyword evidence="2 6" id="KW-0819">tRNA processing</keyword>
<comment type="function">
    <text evidence="6">Ligates lysine onto the cytidine present at position 34 of the AUA codon-specific tRNA(Ile) that contains the anticodon CAU, in an ATP-dependent manner. Cytidine is converted to lysidine, thus changing the amino acid specificity of the tRNA from methionine to isoleucine.</text>
</comment>
<keyword evidence="3 6" id="KW-0547">Nucleotide-binding</keyword>
<dbReference type="EC" id="6.3.4.19" evidence="6"/>
<comment type="similarity">
    <text evidence="6">Belongs to the tRNA(Ile)-lysidine synthase family.</text>
</comment>
<sequence length="411" mass="45274">MLREVVAGYLTATPSAPIGVAVSGGSDSLALMILMRDWAQEVGADLRVVTVDHGLRAEAAEEAQYVGRIAADLGLSHDILRWQGWDGTGNLQDRARRARYSLMTDWAKENGIEVIALGHTADDQAETFLMRLSREAGADGLAAMQAKRLQRGITFLRPMLSLHRAELQAFLTRRDLTWVSDPSNDDPRYDRVRARQALQVLEPLGVTVASLNQVSRNLADIRETLAWYTFVEARQHVRVDHGDIVIPLAAYRTFRPEISRRLLQQALIWVSGAEYPPRRKGMTLLQLSLSAGTGMPLAGCRVTVARGDIRITREAAALKDLTAAPGEPWDGRWRLIGPAVPGAEVRVTGETGLKTCPDWRETGLPRTTLLAAPAVWQGDELVAAPLAGRAEGWRAELLRSDEQFFATLLTH</sequence>
<evidence type="ECO:0000256" key="4">
    <source>
        <dbReference type="ARBA" id="ARBA00022840"/>
    </source>
</evidence>
<dbReference type="InterPro" id="IPR012795">
    <property type="entry name" value="tRNA_Ile_lys_synt_N"/>
</dbReference>
<dbReference type="GO" id="GO:0005524">
    <property type="term" value="F:ATP binding"/>
    <property type="evidence" value="ECO:0007669"/>
    <property type="project" value="UniProtKB-UniRule"/>
</dbReference>
<feature type="domain" description="tRNA(Ile)-lysidine/2-thiocytidine synthase N-terminal" evidence="7">
    <location>
        <begin position="19"/>
        <end position="196"/>
    </location>
</feature>
<proteinExistence type="inferred from homology"/>
<dbReference type="Pfam" id="PF01171">
    <property type="entry name" value="ATP_bind_3"/>
    <property type="match status" value="1"/>
</dbReference>
<protein>
    <recommendedName>
        <fullName evidence="6">tRNA(Ile)-lysidine synthase</fullName>
        <ecNumber evidence="6">6.3.4.19</ecNumber>
    </recommendedName>
    <alternativeName>
        <fullName evidence="6">tRNA(Ile)-2-lysyl-cytidine synthase</fullName>
    </alternativeName>
    <alternativeName>
        <fullName evidence="6">tRNA(Ile)-lysidine synthetase</fullName>
    </alternativeName>
</protein>
<evidence type="ECO:0000313" key="8">
    <source>
        <dbReference type="EMBL" id="KGM49491.1"/>
    </source>
</evidence>
<dbReference type="AlphaFoldDB" id="A0A0A0EEU8"/>
<comment type="subcellular location">
    <subcellularLocation>
        <location evidence="6">Cytoplasm</location>
    </subcellularLocation>
</comment>
<dbReference type="GO" id="GO:0032267">
    <property type="term" value="F:tRNA(Ile)-lysidine synthase activity"/>
    <property type="evidence" value="ECO:0007669"/>
    <property type="project" value="UniProtKB-EC"/>
</dbReference>
<keyword evidence="1 6" id="KW-0436">Ligase</keyword>
<dbReference type="NCBIfam" id="TIGR02432">
    <property type="entry name" value="lysidine_TilS_N"/>
    <property type="match status" value="1"/>
</dbReference>
<dbReference type="GO" id="GO:0006400">
    <property type="term" value="P:tRNA modification"/>
    <property type="evidence" value="ECO:0007669"/>
    <property type="project" value="UniProtKB-UniRule"/>
</dbReference>
<feature type="binding site" evidence="6">
    <location>
        <begin position="23"/>
        <end position="28"/>
    </location>
    <ligand>
        <name>ATP</name>
        <dbReference type="ChEBI" id="CHEBI:30616"/>
    </ligand>
</feature>
<dbReference type="HAMAP" id="MF_01161">
    <property type="entry name" value="tRNA_Ile_lys_synt"/>
    <property type="match status" value="1"/>
</dbReference>
<dbReference type="CDD" id="cd01992">
    <property type="entry name" value="TilS_N"/>
    <property type="match status" value="1"/>
</dbReference>
<gene>
    <name evidence="6" type="primary">tilS</name>
    <name evidence="8" type="ORF">ATO9_05565</name>
</gene>
<organism evidence="8 9">
    <name type="scientific">Pseudooceanicola atlanticus</name>
    <dbReference type="NCBI Taxonomy" id="1461694"/>
    <lineage>
        <taxon>Bacteria</taxon>
        <taxon>Pseudomonadati</taxon>
        <taxon>Pseudomonadota</taxon>
        <taxon>Alphaproteobacteria</taxon>
        <taxon>Rhodobacterales</taxon>
        <taxon>Paracoccaceae</taxon>
        <taxon>Pseudooceanicola</taxon>
    </lineage>
</organism>
<accession>A0A0A0EEU8</accession>
<keyword evidence="4 6" id="KW-0067">ATP-binding</keyword>
<comment type="domain">
    <text evidence="6">The N-terminal region contains the highly conserved SGGXDS motif, predicted to be a P-loop motif involved in ATP binding.</text>
</comment>
<dbReference type="eggNOG" id="COG0037">
    <property type="taxonomic scope" value="Bacteria"/>
</dbReference>
<evidence type="ECO:0000256" key="6">
    <source>
        <dbReference type="HAMAP-Rule" id="MF_01161"/>
    </source>
</evidence>
<name>A0A0A0EEU8_9RHOB</name>
<dbReference type="STRING" id="1461694.ATO9_05565"/>
<dbReference type="Gene3D" id="3.40.50.620">
    <property type="entry name" value="HUPs"/>
    <property type="match status" value="1"/>
</dbReference>
<dbReference type="EMBL" id="AQQX01000002">
    <property type="protein sequence ID" value="KGM49491.1"/>
    <property type="molecule type" value="Genomic_DNA"/>
</dbReference>
<dbReference type="InterPro" id="IPR012094">
    <property type="entry name" value="tRNA_Ile_lys_synt"/>
</dbReference>
<dbReference type="PANTHER" id="PTHR43033:SF1">
    <property type="entry name" value="TRNA(ILE)-LYSIDINE SYNTHASE-RELATED"/>
    <property type="match status" value="1"/>
</dbReference>
<dbReference type="SUPFAM" id="SSF52402">
    <property type="entry name" value="Adenine nucleotide alpha hydrolases-like"/>
    <property type="match status" value="1"/>
</dbReference>
<comment type="caution">
    <text evidence="8">The sequence shown here is derived from an EMBL/GenBank/DDBJ whole genome shotgun (WGS) entry which is preliminary data.</text>
</comment>
<reference evidence="8 9" key="1">
    <citation type="journal article" date="2015" name="Antonie Van Leeuwenhoek">
        <title>Pseudooceanicola atlanticus gen. nov. sp. nov., isolated from surface seawater of the Atlantic Ocean and reclassification of Oceanicola batsensis, Oceanicola marinus, Oceanicola nitratireducens, Oceanicola nanhaiensis, Oceanicola antarcticus and Oceanicola flagellatus, as Pseudooceanicola batsensis comb. nov., Pseudooceanicola marinus comb. nov., Pseudooceanicola nitratireducens comb. nov., Pseudooceanicola nanhaiensis comb. nov., Pseudooceanicola antarcticus comb. nov., and Pseudooceanicola flagellatus comb. nov.</title>
        <authorList>
            <person name="Lai Q."/>
            <person name="Li G."/>
            <person name="Liu X."/>
            <person name="Du Y."/>
            <person name="Sun F."/>
            <person name="Shao Z."/>
        </authorList>
    </citation>
    <scope>NUCLEOTIDE SEQUENCE [LARGE SCALE GENOMIC DNA]</scope>
    <source>
        <strain evidence="8 9">22II-s11g</strain>
    </source>
</reference>
<dbReference type="InterPro" id="IPR014729">
    <property type="entry name" value="Rossmann-like_a/b/a_fold"/>
</dbReference>
<keyword evidence="6" id="KW-0963">Cytoplasm</keyword>
<evidence type="ECO:0000259" key="7">
    <source>
        <dbReference type="Pfam" id="PF01171"/>
    </source>
</evidence>
<dbReference type="InterPro" id="IPR011063">
    <property type="entry name" value="TilS/TtcA_N"/>
</dbReference>
<dbReference type="GO" id="GO:0005737">
    <property type="term" value="C:cytoplasm"/>
    <property type="evidence" value="ECO:0007669"/>
    <property type="project" value="UniProtKB-SubCell"/>
</dbReference>
<comment type="catalytic activity">
    <reaction evidence="5 6">
        <text>cytidine(34) in tRNA(Ile2) + L-lysine + ATP = lysidine(34) in tRNA(Ile2) + AMP + diphosphate + H(+)</text>
        <dbReference type="Rhea" id="RHEA:43744"/>
        <dbReference type="Rhea" id="RHEA-COMP:10625"/>
        <dbReference type="Rhea" id="RHEA-COMP:10670"/>
        <dbReference type="ChEBI" id="CHEBI:15378"/>
        <dbReference type="ChEBI" id="CHEBI:30616"/>
        <dbReference type="ChEBI" id="CHEBI:32551"/>
        <dbReference type="ChEBI" id="CHEBI:33019"/>
        <dbReference type="ChEBI" id="CHEBI:82748"/>
        <dbReference type="ChEBI" id="CHEBI:83665"/>
        <dbReference type="ChEBI" id="CHEBI:456215"/>
        <dbReference type="EC" id="6.3.4.19"/>
    </reaction>
</comment>